<gene>
    <name evidence="1" type="ORF">M0R45_015755</name>
</gene>
<organism evidence="1 2">
    <name type="scientific">Rubus argutus</name>
    <name type="common">Southern blackberry</name>
    <dbReference type="NCBI Taxonomy" id="59490"/>
    <lineage>
        <taxon>Eukaryota</taxon>
        <taxon>Viridiplantae</taxon>
        <taxon>Streptophyta</taxon>
        <taxon>Embryophyta</taxon>
        <taxon>Tracheophyta</taxon>
        <taxon>Spermatophyta</taxon>
        <taxon>Magnoliopsida</taxon>
        <taxon>eudicotyledons</taxon>
        <taxon>Gunneridae</taxon>
        <taxon>Pentapetalae</taxon>
        <taxon>rosids</taxon>
        <taxon>fabids</taxon>
        <taxon>Rosales</taxon>
        <taxon>Rosaceae</taxon>
        <taxon>Rosoideae</taxon>
        <taxon>Rosoideae incertae sedis</taxon>
        <taxon>Rubus</taxon>
    </lineage>
</organism>
<protein>
    <submittedName>
        <fullName evidence="1">Uncharacterized protein</fullName>
    </submittedName>
</protein>
<evidence type="ECO:0000313" key="1">
    <source>
        <dbReference type="EMBL" id="KAK9939046.1"/>
    </source>
</evidence>
<dbReference type="EMBL" id="JBEDUW010000003">
    <property type="protein sequence ID" value="KAK9939046.1"/>
    <property type="molecule type" value="Genomic_DNA"/>
</dbReference>
<proteinExistence type="predicted"/>
<name>A0AAW1XQ61_RUBAR</name>
<keyword evidence="2" id="KW-1185">Reference proteome</keyword>
<dbReference type="AlphaFoldDB" id="A0AAW1XQ61"/>
<reference evidence="1 2" key="1">
    <citation type="journal article" date="2023" name="G3 (Bethesda)">
        <title>A chromosome-length genome assembly and annotation of blackberry (Rubus argutus, cv. 'Hillquist').</title>
        <authorList>
            <person name="Bruna T."/>
            <person name="Aryal R."/>
            <person name="Dudchenko O."/>
            <person name="Sargent D.J."/>
            <person name="Mead D."/>
            <person name="Buti M."/>
            <person name="Cavallini A."/>
            <person name="Hytonen T."/>
            <person name="Andres J."/>
            <person name="Pham M."/>
            <person name="Weisz D."/>
            <person name="Mascagni F."/>
            <person name="Usai G."/>
            <person name="Natali L."/>
            <person name="Bassil N."/>
            <person name="Fernandez G.E."/>
            <person name="Lomsadze A."/>
            <person name="Armour M."/>
            <person name="Olukolu B."/>
            <person name="Poorten T."/>
            <person name="Britton C."/>
            <person name="Davik J."/>
            <person name="Ashrafi H."/>
            <person name="Aiden E.L."/>
            <person name="Borodovsky M."/>
            <person name="Worthington M."/>
        </authorList>
    </citation>
    <scope>NUCLEOTIDE SEQUENCE [LARGE SCALE GENOMIC DNA]</scope>
    <source>
        <strain evidence="1">PI 553951</strain>
    </source>
</reference>
<evidence type="ECO:0000313" key="2">
    <source>
        <dbReference type="Proteomes" id="UP001457282"/>
    </source>
</evidence>
<sequence length="119" mass="13771">MGSAWTARWLELVADCGGDVLVWALLLVMRRELQQRLCFVMVDDEFGCRDSIGGSLGFEWRIWNLRRAMVLWVQIWVVGESEHDGVGFGVWAPRFVCDLVRAELVTGMVVIWRWIEWVG</sequence>
<accession>A0AAW1XQ61</accession>
<dbReference type="Proteomes" id="UP001457282">
    <property type="component" value="Unassembled WGS sequence"/>
</dbReference>
<comment type="caution">
    <text evidence="1">The sequence shown here is derived from an EMBL/GenBank/DDBJ whole genome shotgun (WGS) entry which is preliminary data.</text>
</comment>